<keyword evidence="3" id="KW-1185">Reference proteome</keyword>
<dbReference type="AlphaFoldDB" id="A0ABD2NZV1"/>
<organism evidence="2 3">
    <name type="scientific">Cryptolaemus montrouzieri</name>
    <dbReference type="NCBI Taxonomy" id="559131"/>
    <lineage>
        <taxon>Eukaryota</taxon>
        <taxon>Metazoa</taxon>
        <taxon>Ecdysozoa</taxon>
        <taxon>Arthropoda</taxon>
        <taxon>Hexapoda</taxon>
        <taxon>Insecta</taxon>
        <taxon>Pterygota</taxon>
        <taxon>Neoptera</taxon>
        <taxon>Endopterygota</taxon>
        <taxon>Coleoptera</taxon>
        <taxon>Polyphaga</taxon>
        <taxon>Cucujiformia</taxon>
        <taxon>Coccinelloidea</taxon>
        <taxon>Coccinellidae</taxon>
        <taxon>Scymninae</taxon>
        <taxon>Scymnini</taxon>
        <taxon>Cryptolaemus</taxon>
    </lineage>
</organism>
<evidence type="ECO:0000313" key="2">
    <source>
        <dbReference type="EMBL" id="KAL3284248.1"/>
    </source>
</evidence>
<proteinExistence type="predicted"/>
<evidence type="ECO:0000313" key="3">
    <source>
        <dbReference type="Proteomes" id="UP001516400"/>
    </source>
</evidence>
<protein>
    <submittedName>
        <fullName evidence="2">Uncharacterized protein</fullName>
    </submittedName>
</protein>
<sequence length="116" mass="13000">MHVGGKAGFVLNAELNFKSELKTGDDHDDMNNEVAENTTFKKDEVLKLATQQLQSITVKNWTTECNHVEKEEYMKKEFIMDDIQDLVIQVGEDSDDSDLVCGPLSPSDTSDRSDTS</sequence>
<dbReference type="EMBL" id="JABFTP020000165">
    <property type="protein sequence ID" value="KAL3284248.1"/>
    <property type="molecule type" value="Genomic_DNA"/>
</dbReference>
<accession>A0ABD2NZV1</accession>
<evidence type="ECO:0000256" key="1">
    <source>
        <dbReference type="SAM" id="MobiDB-lite"/>
    </source>
</evidence>
<name>A0ABD2NZV1_9CUCU</name>
<gene>
    <name evidence="2" type="ORF">HHI36_018411</name>
</gene>
<feature type="region of interest" description="Disordered" evidence="1">
    <location>
        <begin position="94"/>
        <end position="116"/>
    </location>
</feature>
<reference evidence="2 3" key="1">
    <citation type="journal article" date="2021" name="BMC Biol.">
        <title>Horizontally acquired antibacterial genes associated with adaptive radiation of ladybird beetles.</title>
        <authorList>
            <person name="Li H.S."/>
            <person name="Tang X.F."/>
            <person name="Huang Y.H."/>
            <person name="Xu Z.Y."/>
            <person name="Chen M.L."/>
            <person name="Du X.Y."/>
            <person name="Qiu B.Y."/>
            <person name="Chen P.T."/>
            <person name="Zhang W."/>
            <person name="Slipinski A."/>
            <person name="Escalona H.E."/>
            <person name="Waterhouse R.M."/>
            <person name="Zwick A."/>
            <person name="Pang H."/>
        </authorList>
    </citation>
    <scope>NUCLEOTIDE SEQUENCE [LARGE SCALE GENOMIC DNA]</scope>
    <source>
        <strain evidence="2">SYSU2018</strain>
    </source>
</reference>
<dbReference type="Proteomes" id="UP001516400">
    <property type="component" value="Unassembled WGS sequence"/>
</dbReference>
<comment type="caution">
    <text evidence="2">The sequence shown here is derived from an EMBL/GenBank/DDBJ whole genome shotgun (WGS) entry which is preliminary data.</text>
</comment>